<proteinExistence type="predicted"/>
<feature type="transmembrane region" description="Helical" evidence="6">
    <location>
        <begin position="391"/>
        <end position="410"/>
    </location>
</feature>
<keyword evidence="5" id="KW-0175">Coiled coil</keyword>
<organism evidence="8 9">
    <name type="scientific">Tenacibaculum platacis</name>
    <dbReference type="NCBI Taxonomy" id="3137852"/>
    <lineage>
        <taxon>Bacteria</taxon>
        <taxon>Pseudomonadati</taxon>
        <taxon>Bacteroidota</taxon>
        <taxon>Flavobacteriia</taxon>
        <taxon>Flavobacteriales</taxon>
        <taxon>Flavobacteriaceae</taxon>
        <taxon>Tenacibaculum</taxon>
    </lineage>
</organism>
<keyword evidence="6" id="KW-1133">Transmembrane helix</keyword>
<keyword evidence="3" id="KW-0902">Two-component regulatory system</keyword>
<dbReference type="SMART" id="SM00028">
    <property type="entry name" value="TPR"/>
    <property type="match status" value="4"/>
</dbReference>
<evidence type="ECO:0000259" key="7">
    <source>
        <dbReference type="PROSITE" id="PS50109"/>
    </source>
</evidence>
<accession>A0ABM9NV60</accession>
<dbReference type="PANTHER" id="PTHR24421">
    <property type="entry name" value="NITRATE/NITRITE SENSOR PROTEIN NARX-RELATED"/>
    <property type="match status" value="1"/>
</dbReference>
<feature type="repeat" description="TPR" evidence="4">
    <location>
        <begin position="193"/>
        <end position="226"/>
    </location>
</feature>
<dbReference type="Gene3D" id="3.30.565.10">
    <property type="entry name" value="Histidine kinase-like ATPase, C-terminal domain"/>
    <property type="match status" value="1"/>
</dbReference>
<dbReference type="SUPFAM" id="SSF55874">
    <property type="entry name" value="ATPase domain of HSP90 chaperone/DNA topoisomerase II/histidine kinase"/>
    <property type="match status" value="1"/>
</dbReference>
<dbReference type="Pfam" id="PF02518">
    <property type="entry name" value="HATPase_c"/>
    <property type="match status" value="1"/>
</dbReference>
<keyword evidence="1" id="KW-0808">Transferase</keyword>
<keyword evidence="6" id="KW-0812">Transmembrane</keyword>
<dbReference type="Pfam" id="PF13424">
    <property type="entry name" value="TPR_12"/>
    <property type="match status" value="1"/>
</dbReference>
<dbReference type="Gene3D" id="1.20.5.1930">
    <property type="match status" value="1"/>
</dbReference>
<dbReference type="RefSeq" id="WP_348710757.1">
    <property type="nucleotide sequence ID" value="NZ_CAXIXY010000003.1"/>
</dbReference>
<evidence type="ECO:0000256" key="2">
    <source>
        <dbReference type="ARBA" id="ARBA00022777"/>
    </source>
</evidence>
<evidence type="ECO:0000256" key="5">
    <source>
        <dbReference type="SAM" id="Coils"/>
    </source>
</evidence>
<keyword evidence="9" id="KW-1185">Reference proteome</keyword>
<evidence type="ECO:0000256" key="3">
    <source>
        <dbReference type="ARBA" id="ARBA00023012"/>
    </source>
</evidence>
<dbReference type="InterPro" id="IPR005467">
    <property type="entry name" value="His_kinase_dom"/>
</dbReference>
<dbReference type="InterPro" id="IPR011712">
    <property type="entry name" value="Sig_transdc_His_kin_sub3_dim/P"/>
</dbReference>
<dbReference type="SUPFAM" id="SSF48452">
    <property type="entry name" value="TPR-like"/>
    <property type="match status" value="2"/>
</dbReference>
<dbReference type="PROSITE" id="PS50293">
    <property type="entry name" value="TPR_REGION"/>
    <property type="match status" value="1"/>
</dbReference>
<evidence type="ECO:0000256" key="1">
    <source>
        <dbReference type="ARBA" id="ARBA00022679"/>
    </source>
</evidence>
<dbReference type="Pfam" id="PF13181">
    <property type="entry name" value="TPR_8"/>
    <property type="match status" value="1"/>
</dbReference>
<dbReference type="InterPro" id="IPR011990">
    <property type="entry name" value="TPR-like_helical_dom_sf"/>
</dbReference>
<feature type="coiled-coil region" evidence="5">
    <location>
        <begin position="356"/>
        <end position="386"/>
    </location>
</feature>
<protein>
    <recommendedName>
        <fullName evidence="7">Histidine kinase domain-containing protein</fullName>
    </recommendedName>
</protein>
<gene>
    <name evidence="8" type="ORF">T190607A01A_10995</name>
</gene>
<dbReference type="Proteomes" id="UP001497416">
    <property type="component" value="Unassembled WGS sequence"/>
</dbReference>
<dbReference type="InterPro" id="IPR050482">
    <property type="entry name" value="Sensor_HK_TwoCompSys"/>
</dbReference>
<feature type="domain" description="Histidine kinase" evidence="7">
    <location>
        <begin position="465"/>
        <end position="627"/>
    </location>
</feature>
<dbReference type="PROSITE" id="PS50005">
    <property type="entry name" value="TPR"/>
    <property type="match status" value="2"/>
</dbReference>
<evidence type="ECO:0000313" key="8">
    <source>
        <dbReference type="EMBL" id="CAL2080234.1"/>
    </source>
</evidence>
<dbReference type="InterPro" id="IPR036890">
    <property type="entry name" value="HATPase_C_sf"/>
</dbReference>
<dbReference type="InterPro" id="IPR019734">
    <property type="entry name" value="TPR_rpt"/>
</dbReference>
<name>A0ABM9NV60_9FLAO</name>
<dbReference type="InterPro" id="IPR003594">
    <property type="entry name" value="HATPase_dom"/>
</dbReference>
<dbReference type="EMBL" id="CAXIXY010000003">
    <property type="protein sequence ID" value="CAL2080234.1"/>
    <property type="molecule type" value="Genomic_DNA"/>
</dbReference>
<keyword evidence="4" id="KW-0802">TPR repeat</keyword>
<dbReference type="Gene3D" id="1.25.40.10">
    <property type="entry name" value="Tetratricopeptide repeat domain"/>
    <property type="match status" value="2"/>
</dbReference>
<feature type="coiled-coil region" evidence="5">
    <location>
        <begin position="463"/>
        <end position="490"/>
    </location>
</feature>
<dbReference type="CDD" id="cd16917">
    <property type="entry name" value="HATPase_UhpB-NarQ-NarX-like"/>
    <property type="match status" value="1"/>
</dbReference>
<evidence type="ECO:0000256" key="4">
    <source>
        <dbReference type="PROSITE-ProRule" id="PRU00339"/>
    </source>
</evidence>
<evidence type="ECO:0000313" key="9">
    <source>
        <dbReference type="Proteomes" id="UP001497416"/>
    </source>
</evidence>
<comment type="caution">
    <text evidence="8">The sequence shown here is derived from an EMBL/GenBank/DDBJ whole genome shotgun (WGS) entry which is preliminary data.</text>
</comment>
<evidence type="ECO:0000256" key="6">
    <source>
        <dbReference type="SAM" id="Phobius"/>
    </source>
</evidence>
<keyword evidence="6" id="KW-0472">Membrane</keyword>
<dbReference type="SMART" id="SM00387">
    <property type="entry name" value="HATPase_c"/>
    <property type="match status" value="1"/>
</dbReference>
<sequence>MRYILVFLFVINFSFGQNTTTEKDSIIKEALNAYFKRDTVKLKKYTGAVFNLYKRTNDSTLLAKYHQYNALRAKITFKNDSAYYYQYQALEISKKLKDSLQVGLRYLSIAGLQRMNQDWIGSEENLIQCLKYHEPLASKDDPDIYMYVKSAYNILGLISFERKRYEESLKYYRKALELNEKVVNKGRKEKGYLYLINNIGVTYMNMNNYEKAIEYFKEGLAFENIKENYPSNYGLFLENFTESSFNLERYDDVLKNYNEVIDIRLKNGNMFDLSAVHINILDFYLKTGNLKKAKEYGLKALDYAKKSGNTRYILKSYYNLSKVTNEKESNNYLDAYIQLSDSLQVAERDTKNQFARISFETEKKEKENAILTAENQSKELEILEQKQQKTWGWFLAIFSLLGLGISILFFNLKKRKAAFIAELDKVRVANNERDRIAQELHDGILGRLFGTRFGLGFLPVGGGKEEAEKYSQLLDELQDIEKEIREVSHKLSYTPSSSSENFNAVINELIKEKSTIADLNYKVDIAKEINWDIIQKDIKTDIYRILQEALQNIIKHAKANTVSVAIKESDNNLSLEIEDNGVGFDASEQAEGIGFRNMEARVKKLQGIFGVQSSKGNGTNVLVQIPI</sequence>
<dbReference type="PROSITE" id="PS50109">
    <property type="entry name" value="HIS_KIN"/>
    <property type="match status" value="1"/>
</dbReference>
<reference evidence="8 9" key="1">
    <citation type="submission" date="2024-05" db="EMBL/GenBank/DDBJ databases">
        <authorList>
            <person name="Duchaud E."/>
        </authorList>
    </citation>
    <scope>NUCLEOTIDE SEQUENCE [LARGE SCALE GENOMIC DNA]</scope>
    <source>
        <strain evidence="8">Ena-SAMPLE-TAB-13-05-2024-13:56:06:370-140302</strain>
    </source>
</reference>
<keyword evidence="2" id="KW-0418">Kinase</keyword>
<feature type="repeat" description="TPR" evidence="4">
    <location>
        <begin position="149"/>
        <end position="182"/>
    </location>
</feature>
<dbReference type="Pfam" id="PF07730">
    <property type="entry name" value="HisKA_3"/>
    <property type="match status" value="1"/>
</dbReference>